<evidence type="ECO:0000256" key="5">
    <source>
        <dbReference type="ARBA" id="ARBA00023273"/>
    </source>
</evidence>
<keyword evidence="5" id="KW-0966">Cell projection</keyword>
<feature type="domain" description="Inositol polyphosphate-related phosphatase" evidence="9">
    <location>
        <begin position="402"/>
        <end position="718"/>
    </location>
</feature>
<evidence type="ECO:0000256" key="3">
    <source>
        <dbReference type="ARBA" id="ARBA00022801"/>
    </source>
</evidence>
<dbReference type="Gene3D" id="3.60.10.10">
    <property type="entry name" value="Endonuclease/exonuclease/phosphatase"/>
    <property type="match status" value="1"/>
</dbReference>
<evidence type="ECO:0000259" key="9">
    <source>
        <dbReference type="SMART" id="SM00128"/>
    </source>
</evidence>
<dbReference type="GO" id="GO:0046856">
    <property type="term" value="P:phosphatidylinositol dephosphorylation"/>
    <property type="evidence" value="ECO:0007669"/>
    <property type="project" value="InterPro"/>
</dbReference>
<evidence type="ECO:0000256" key="2">
    <source>
        <dbReference type="ARBA" id="ARBA00013044"/>
    </source>
</evidence>
<dbReference type="GO" id="GO:0004439">
    <property type="term" value="F:phosphatidylinositol-4,5-bisphosphate 5-phosphatase activity"/>
    <property type="evidence" value="ECO:0007669"/>
    <property type="project" value="UniProtKB-EC"/>
</dbReference>
<name>A0A482XX69_LAOST</name>
<keyword evidence="8" id="KW-1133">Transmembrane helix</keyword>
<organism evidence="10 11">
    <name type="scientific">Laodelphax striatellus</name>
    <name type="common">Small brown planthopper</name>
    <name type="synonym">Delphax striatella</name>
    <dbReference type="NCBI Taxonomy" id="195883"/>
    <lineage>
        <taxon>Eukaryota</taxon>
        <taxon>Metazoa</taxon>
        <taxon>Ecdysozoa</taxon>
        <taxon>Arthropoda</taxon>
        <taxon>Hexapoda</taxon>
        <taxon>Insecta</taxon>
        <taxon>Pterygota</taxon>
        <taxon>Neoptera</taxon>
        <taxon>Paraneoptera</taxon>
        <taxon>Hemiptera</taxon>
        <taxon>Auchenorrhyncha</taxon>
        <taxon>Fulgoroidea</taxon>
        <taxon>Delphacidae</taxon>
        <taxon>Criomorphinae</taxon>
        <taxon>Laodelphax</taxon>
    </lineage>
</organism>
<evidence type="ECO:0000313" key="10">
    <source>
        <dbReference type="EMBL" id="RZF48921.1"/>
    </source>
</evidence>
<sequence length="757" mass="83552">MSDTNVQDNPVPSPTKTKKKSHGLCSFMSRKKKIACCPPDNNNSENNSDDFVVDRQREKQWTETVTVHAEETKEISRNMIGEEDESGESGNKKEMNGKNFEINSNKKVINNGNNVAFIDDDDDEEDDDSKETLLNSEISTNVGLCCAMTESSSKTAVSLHGLELKKQESVENRRRILSKMNDHRSEELPAVSCKVEPLKSGIVSETNLAANASPPVKKSSRGLFAKYSKKCHKRSISLGKSIFSSSSENGKKKPVLGSSASCDVTPLPHSSSPSPPVDAAAPCQRRRALLHRRSVDNIVLVETSDSSPNSPRTDKSSKGRRRKNRPSSVAVMGGRDLCDDSRPDEQKRDVSMDSLARQSLLAAHVLHLIPTNRARERNFLHGRIATHSLLGTAELDRVLPQREIRIYIGTWNMNGRPPPPDLNALVLPEGLDHLPDVLAVGTQESYPERFLWEVSLQETLGPSHVLFHSAVLGTLHLAVYIRRDLLWYCSVAEESSFSVRTGSAFRTKGAVAIGFALFGTTLLFVTSHLTAHQDKMKERLHDVKRIVKALDLPKALPIKHRNKDVTQNYDYVFWCGDLNFRLIEPREEVMEWLAQNKFPLAEASVCELTDQLTNSIGAAFPGFREGPLTFAPTYKYDPGTQNYDTSHKQRTPSYTDRILFKCRRPNNGGGTPGVAGGGDAGAGGGSVECITYASVPSVCTSDHKPVWGLYRCSIRPGIDTIPLAAGLFNREVYLEAIRRRAAAMEAREGASAVCSLQ</sequence>
<dbReference type="PANTHER" id="PTHR47039">
    <property type="entry name" value="INOSITOL POLYPHOSPHATE 5-PHOSPHATASE E"/>
    <property type="match status" value="1"/>
</dbReference>
<evidence type="ECO:0000256" key="6">
    <source>
        <dbReference type="ARBA" id="ARBA00075837"/>
    </source>
</evidence>
<dbReference type="Pfam" id="PF22669">
    <property type="entry name" value="Exo_endo_phos2"/>
    <property type="match status" value="1"/>
</dbReference>
<dbReference type="FunFam" id="3.60.10.10:FF:000039">
    <property type="entry name" value="72 kDa inositol polyphosphate 5-phosphatase"/>
    <property type="match status" value="1"/>
</dbReference>
<dbReference type="EC" id="3.1.3.36" evidence="2"/>
<dbReference type="FunCoup" id="A0A482XX69">
    <property type="interactions" value="1177"/>
</dbReference>
<gene>
    <name evidence="10" type="ORF">LSTR_LSTR003301</name>
</gene>
<dbReference type="GO" id="GO:0005929">
    <property type="term" value="C:cilium"/>
    <property type="evidence" value="ECO:0007669"/>
    <property type="project" value="UniProtKB-SubCell"/>
</dbReference>
<keyword evidence="11" id="KW-1185">Reference proteome</keyword>
<keyword evidence="8" id="KW-0812">Transmembrane</keyword>
<feature type="region of interest" description="Disordered" evidence="7">
    <location>
        <begin position="299"/>
        <end position="349"/>
    </location>
</feature>
<accession>A0A482XX69</accession>
<keyword evidence="4" id="KW-0443">Lipid metabolism</keyword>
<dbReference type="InParanoid" id="A0A482XX69"/>
<comment type="caution">
    <text evidence="10">The sequence shown here is derived from an EMBL/GenBank/DDBJ whole genome shotgun (WGS) entry which is preliminary data.</text>
</comment>
<dbReference type="InterPro" id="IPR000300">
    <property type="entry name" value="IPPc"/>
</dbReference>
<dbReference type="Proteomes" id="UP000291343">
    <property type="component" value="Unassembled WGS sequence"/>
</dbReference>
<evidence type="ECO:0000256" key="1">
    <source>
        <dbReference type="ARBA" id="ARBA00004138"/>
    </source>
</evidence>
<evidence type="ECO:0000313" key="11">
    <source>
        <dbReference type="Proteomes" id="UP000291343"/>
    </source>
</evidence>
<dbReference type="OrthoDB" id="2248459at2759"/>
<protein>
    <recommendedName>
        <fullName evidence="2">phosphoinositide 5-phosphatase</fullName>
        <ecNumber evidence="2">3.1.3.36</ecNumber>
    </recommendedName>
    <alternativeName>
        <fullName evidence="6">Phosphatidylinositol 4,5-bisphosphate 5-phosphatase</fullName>
    </alternativeName>
</protein>
<dbReference type="SMART" id="SM00128">
    <property type="entry name" value="IPPc"/>
    <property type="match status" value="1"/>
</dbReference>
<keyword evidence="8" id="KW-0472">Membrane</keyword>
<feature type="region of interest" description="Disordered" evidence="7">
    <location>
        <begin position="1"/>
        <end position="24"/>
    </location>
</feature>
<comment type="subcellular location">
    <subcellularLocation>
        <location evidence="1">Cell projection</location>
        <location evidence="1">Cilium</location>
    </subcellularLocation>
</comment>
<dbReference type="SUPFAM" id="SSF56219">
    <property type="entry name" value="DNase I-like"/>
    <property type="match status" value="1"/>
</dbReference>
<dbReference type="SMR" id="A0A482XX69"/>
<dbReference type="EMBL" id="QKKF02000897">
    <property type="protein sequence ID" value="RZF48921.1"/>
    <property type="molecule type" value="Genomic_DNA"/>
</dbReference>
<dbReference type="AlphaFoldDB" id="A0A482XX69"/>
<dbReference type="InterPro" id="IPR036691">
    <property type="entry name" value="Endo/exonu/phosph_ase_sf"/>
</dbReference>
<reference evidence="10 11" key="1">
    <citation type="journal article" date="2017" name="Gigascience">
        <title>Genome sequence of the small brown planthopper, Laodelphax striatellus.</title>
        <authorList>
            <person name="Zhu J."/>
            <person name="Jiang F."/>
            <person name="Wang X."/>
            <person name="Yang P."/>
            <person name="Bao Y."/>
            <person name="Zhao W."/>
            <person name="Wang W."/>
            <person name="Lu H."/>
            <person name="Wang Q."/>
            <person name="Cui N."/>
            <person name="Li J."/>
            <person name="Chen X."/>
            <person name="Luo L."/>
            <person name="Yu J."/>
            <person name="Kang L."/>
            <person name="Cui F."/>
        </authorList>
    </citation>
    <scope>NUCLEOTIDE SEQUENCE [LARGE SCALE GENOMIC DNA]</scope>
    <source>
        <strain evidence="10">Lst14</strain>
    </source>
</reference>
<keyword evidence="3" id="KW-0378">Hydrolase</keyword>
<feature type="compositionally biased region" description="Basic and acidic residues" evidence="7">
    <location>
        <begin position="336"/>
        <end position="349"/>
    </location>
</feature>
<dbReference type="PANTHER" id="PTHR47039:SF1">
    <property type="entry name" value="INOSITOL POLYPHOSPHATE 5-PHOSPHATASE E"/>
    <property type="match status" value="1"/>
</dbReference>
<evidence type="ECO:0000256" key="8">
    <source>
        <dbReference type="SAM" id="Phobius"/>
    </source>
</evidence>
<dbReference type="STRING" id="195883.A0A482XX69"/>
<feature type="region of interest" description="Disordered" evidence="7">
    <location>
        <begin position="242"/>
        <end position="283"/>
    </location>
</feature>
<feature type="transmembrane region" description="Helical" evidence="8">
    <location>
        <begin position="510"/>
        <end position="531"/>
    </location>
</feature>
<proteinExistence type="predicted"/>
<evidence type="ECO:0000256" key="7">
    <source>
        <dbReference type="SAM" id="MobiDB-lite"/>
    </source>
</evidence>
<evidence type="ECO:0000256" key="4">
    <source>
        <dbReference type="ARBA" id="ARBA00023098"/>
    </source>
</evidence>
<dbReference type="InterPro" id="IPR053321">
    <property type="entry name" value="IPP-5-Phosphatase_Type_IV"/>
</dbReference>
<feature type="compositionally biased region" description="Polar residues" evidence="7">
    <location>
        <begin position="1"/>
        <end position="10"/>
    </location>
</feature>